<dbReference type="Proteomes" id="UP000599024">
    <property type="component" value="Unassembled WGS sequence"/>
</dbReference>
<dbReference type="EMBL" id="JACNLK010000051">
    <property type="protein sequence ID" value="MBC8208722.1"/>
    <property type="molecule type" value="Genomic_DNA"/>
</dbReference>
<dbReference type="InterPro" id="IPR036779">
    <property type="entry name" value="LysM_dom_sf"/>
</dbReference>
<feature type="domain" description="LysM" evidence="1">
    <location>
        <begin position="524"/>
        <end position="567"/>
    </location>
</feature>
<dbReference type="SMART" id="SM00257">
    <property type="entry name" value="LysM"/>
    <property type="match status" value="3"/>
</dbReference>
<name>A0A8J6NAA2_9BACT</name>
<feature type="domain" description="LysM" evidence="1">
    <location>
        <begin position="335"/>
        <end position="378"/>
    </location>
</feature>
<dbReference type="Pfam" id="PF01476">
    <property type="entry name" value="LysM"/>
    <property type="match status" value="3"/>
</dbReference>
<gene>
    <name evidence="2" type="ORF">H8E79_06105</name>
</gene>
<dbReference type="InterPro" id="IPR023346">
    <property type="entry name" value="Lysozyme-like_dom_sf"/>
</dbReference>
<sequence length="570" mass="64626">MLQLNLRLILIISLLLLSACGGPRLGNHPGAPITNDPYNPEYYLSDELEALRQSGSWGESDSVGQHLPQSVFPVMINNQVRMYLDIFQTKQRRSFAIWLERSGKYLPLIRNELRKNGLPQDLAYLAMIESGYNDRACSSAGAVGLWQFVKNTGRGYDLTIDQYVDERQDPVKATQSAIRYLNDLHQQFGDWHLAVAAYNGGPGKIQRGLKKYRAQTFWDLARHDYLALETKRYVPKLIAAIIIARDPHKYGFTDTQRESPLHYDTIEVGPGFDLTAAGLISGSSRKQLAQLNPELLSDKIPTNRSEYLLNIPAGSSDTAKRNLPRLHTVVTTKYQKHIVTSKDRLADISTRYRVSQATLCKANQIKSHQLFVGQRLRIPVRTIDYSLQPANQAADKNIRRQQRHIHQIKRGETINSIARDYDVPPHLIYAWNKSISNKTIRAGQHIGLYMDQQISSVAPAITADKVIPTLSSPSKKYAYNIKRNRVNAAESYVESPTKQKLPTIIAEQKKKKIDTILFPPPKYHWYLVQQGDSLWAIAQRFNTSPSQIKALNNMSSNSIHPGIRLKLRKV</sequence>
<dbReference type="InterPro" id="IPR008258">
    <property type="entry name" value="Transglycosylase_SLT_dom_1"/>
</dbReference>
<dbReference type="CDD" id="cd16894">
    <property type="entry name" value="MltD-like"/>
    <property type="match status" value="1"/>
</dbReference>
<dbReference type="PANTHER" id="PTHR33734">
    <property type="entry name" value="LYSM DOMAIN-CONTAINING GPI-ANCHORED PROTEIN 2"/>
    <property type="match status" value="1"/>
</dbReference>
<dbReference type="InterPro" id="IPR018392">
    <property type="entry name" value="LysM"/>
</dbReference>
<accession>A0A8J6NAA2</accession>
<dbReference type="CDD" id="cd00118">
    <property type="entry name" value="LysM"/>
    <property type="match status" value="3"/>
</dbReference>
<evidence type="ECO:0000313" key="2">
    <source>
        <dbReference type="EMBL" id="MBC8208722.1"/>
    </source>
</evidence>
<dbReference type="AlphaFoldDB" id="A0A8J6NAA2"/>
<dbReference type="Pfam" id="PF01464">
    <property type="entry name" value="SLT"/>
    <property type="match status" value="1"/>
</dbReference>
<proteinExistence type="predicted"/>
<reference evidence="2 3" key="1">
    <citation type="submission" date="2020-08" db="EMBL/GenBank/DDBJ databases">
        <title>Bridging the membrane lipid divide: bacteria of the FCB group superphylum have the potential to synthesize archaeal ether lipids.</title>
        <authorList>
            <person name="Villanueva L."/>
            <person name="Von Meijenfeldt F.A.B."/>
            <person name="Westbye A.B."/>
            <person name="Yadav S."/>
            <person name="Hopmans E.C."/>
            <person name="Dutilh B.E."/>
            <person name="Sinninghe Damste J.S."/>
        </authorList>
    </citation>
    <scope>NUCLEOTIDE SEQUENCE [LARGE SCALE GENOMIC DNA]</scope>
    <source>
        <strain evidence="2">NIOZ-UU81</strain>
    </source>
</reference>
<dbReference type="Gene3D" id="3.10.350.10">
    <property type="entry name" value="LysM domain"/>
    <property type="match status" value="3"/>
</dbReference>
<feature type="domain" description="LysM" evidence="1">
    <location>
        <begin position="404"/>
        <end position="448"/>
    </location>
</feature>
<dbReference type="SUPFAM" id="SSF54106">
    <property type="entry name" value="LysM domain"/>
    <property type="match status" value="3"/>
</dbReference>
<organism evidence="2 3">
    <name type="scientific">Candidatus Desulfatifera sulfidica</name>
    <dbReference type="NCBI Taxonomy" id="2841691"/>
    <lineage>
        <taxon>Bacteria</taxon>
        <taxon>Pseudomonadati</taxon>
        <taxon>Thermodesulfobacteriota</taxon>
        <taxon>Desulfobulbia</taxon>
        <taxon>Desulfobulbales</taxon>
        <taxon>Desulfobulbaceae</taxon>
        <taxon>Candidatus Desulfatifera</taxon>
    </lineage>
</organism>
<dbReference type="Gene3D" id="1.10.530.10">
    <property type="match status" value="1"/>
</dbReference>
<dbReference type="PANTHER" id="PTHR33734:SF22">
    <property type="entry name" value="MEMBRANE-BOUND LYTIC MUREIN TRANSGLYCOSYLASE D"/>
    <property type="match status" value="1"/>
</dbReference>
<dbReference type="PROSITE" id="PS51257">
    <property type="entry name" value="PROKAR_LIPOPROTEIN"/>
    <property type="match status" value="1"/>
</dbReference>
<comment type="caution">
    <text evidence="2">The sequence shown here is derived from an EMBL/GenBank/DDBJ whole genome shotgun (WGS) entry which is preliminary data.</text>
</comment>
<evidence type="ECO:0000259" key="1">
    <source>
        <dbReference type="PROSITE" id="PS51782"/>
    </source>
</evidence>
<dbReference type="PROSITE" id="PS51782">
    <property type="entry name" value="LYSM"/>
    <property type="match status" value="3"/>
</dbReference>
<protein>
    <submittedName>
        <fullName evidence="2">LysM peptidoglycan-binding domain-containing protein</fullName>
    </submittedName>
</protein>
<dbReference type="SUPFAM" id="SSF53955">
    <property type="entry name" value="Lysozyme-like"/>
    <property type="match status" value="1"/>
</dbReference>
<evidence type="ECO:0000313" key="3">
    <source>
        <dbReference type="Proteomes" id="UP000599024"/>
    </source>
</evidence>